<accession>A0A917MNG0</accession>
<gene>
    <name evidence="2" type="ORF">GCM10010921_30170</name>
</gene>
<evidence type="ECO:0000313" key="3">
    <source>
        <dbReference type="Proteomes" id="UP000657592"/>
    </source>
</evidence>
<dbReference type="Proteomes" id="UP000657592">
    <property type="component" value="Unassembled WGS sequence"/>
</dbReference>
<organism evidence="2 3">
    <name type="scientific">Microbacterium album</name>
    <dbReference type="NCBI Taxonomy" id="2053191"/>
    <lineage>
        <taxon>Bacteria</taxon>
        <taxon>Bacillati</taxon>
        <taxon>Actinomycetota</taxon>
        <taxon>Actinomycetes</taxon>
        <taxon>Micrococcales</taxon>
        <taxon>Microbacteriaceae</taxon>
        <taxon>Microbacterium</taxon>
    </lineage>
</organism>
<dbReference type="AlphaFoldDB" id="A0A917MNG0"/>
<proteinExistence type="predicted"/>
<sequence length="98" mass="10869">MSRSGQCRSERLHDDNGDRAEQQHDDGRVLTVLPGGWVAGTAWPSRPHRIATPSTPSRRRAALSTPRTAVHSGRESYHNGEEADREREDAIGMRGQVL</sequence>
<evidence type="ECO:0000256" key="1">
    <source>
        <dbReference type="SAM" id="MobiDB-lite"/>
    </source>
</evidence>
<reference evidence="2" key="2">
    <citation type="submission" date="2020-09" db="EMBL/GenBank/DDBJ databases">
        <authorList>
            <person name="Sun Q."/>
            <person name="Zhou Y."/>
        </authorList>
    </citation>
    <scope>NUCLEOTIDE SEQUENCE</scope>
    <source>
        <strain evidence="2">CGMCC 1.15794</strain>
    </source>
</reference>
<comment type="caution">
    <text evidence="2">The sequence shown here is derived from an EMBL/GenBank/DDBJ whole genome shotgun (WGS) entry which is preliminary data.</text>
</comment>
<reference evidence="2" key="1">
    <citation type="journal article" date="2014" name="Int. J. Syst. Evol. Microbiol.">
        <title>Complete genome sequence of Corynebacterium casei LMG S-19264T (=DSM 44701T), isolated from a smear-ripened cheese.</title>
        <authorList>
            <consortium name="US DOE Joint Genome Institute (JGI-PGF)"/>
            <person name="Walter F."/>
            <person name="Albersmeier A."/>
            <person name="Kalinowski J."/>
            <person name="Ruckert C."/>
        </authorList>
    </citation>
    <scope>NUCLEOTIDE SEQUENCE</scope>
    <source>
        <strain evidence="2">CGMCC 1.15794</strain>
    </source>
</reference>
<feature type="compositionally biased region" description="Basic and acidic residues" evidence="1">
    <location>
        <begin position="72"/>
        <end position="91"/>
    </location>
</feature>
<dbReference type="EMBL" id="BMJY01000023">
    <property type="protein sequence ID" value="GGH51004.1"/>
    <property type="molecule type" value="Genomic_DNA"/>
</dbReference>
<name>A0A917MNG0_9MICO</name>
<feature type="compositionally biased region" description="Basic and acidic residues" evidence="1">
    <location>
        <begin position="8"/>
        <end position="28"/>
    </location>
</feature>
<keyword evidence="3" id="KW-1185">Reference proteome</keyword>
<protein>
    <submittedName>
        <fullName evidence="2">Uncharacterized protein</fullName>
    </submittedName>
</protein>
<evidence type="ECO:0000313" key="2">
    <source>
        <dbReference type="EMBL" id="GGH51004.1"/>
    </source>
</evidence>
<feature type="region of interest" description="Disordered" evidence="1">
    <location>
        <begin position="1"/>
        <end position="98"/>
    </location>
</feature>